<feature type="non-terminal residue" evidence="1">
    <location>
        <position position="1"/>
    </location>
</feature>
<gene>
    <name evidence="1" type="ORF">S01H1_73380</name>
</gene>
<proteinExistence type="predicted"/>
<feature type="non-terminal residue" evidence="1">
    <location>
        <position position="241"/>
    </location>
</feature>
<dbReference type="EMBL" id="BARS01049029">
    <property type="protein sequence ID" value="GAG29122.1"/>
    <property type="molecule type" value="Genomic_DNA"/>
</dbReference>
<protein>
    <submittedName>
        <fullName evidence="1">Uncharacterized protein</fullName>
    </submittedName>
</protein>
<sequence>AIDTTPIKQQFPTFVCMYLGGASSYPSGGNNEFEDDGIISLDEEGLPDFNTSDCETDETVDNQKNENKNFPYSRVKAFKVKFGEQNQSMFKDVQVDSKEYPETNESIQILSQISGDGQDQAPIPKGQNLYNLYENRSYKATITGLGNVMIQPTQYFQLENVPLFNGAYVILEVIHTIQPNKMVTSFSGTKLLKYPIPRVTQPATFFGFTGGASNEGSPVYNTVLEGTGTANNPNATKYNEF</sequence>
<name>X0X118_9ZZZZ</name>
<dbReference type="AlphaFoldDB" id="X0X118"/>
<reference evidence="1" key="1">
    <citation type="journal article" date="2014" name="Front. Microbiol.">
        <title>High frequency of phylogenetically diverse reductive dehalogenase-homologous genes in deep subseafloor sedimentary metagenomes.</title>
        <authorList>
            <person name="Kawai M."/>
            <person name="Futagami T."/>
            <person name="Toyoda A."/>
            <person name="Takaki Y."/>
            <person name="Nishi S."/>
            <person name="Hori S."/>
            <person name="Arai W."/>
            <person name="Tsubouchi T."/>
            <person name="Morono Y."/>
            <person name="Uchiyama I."/>
            <person name="Ito T."/>
            <person name="Fujiyama A."/>
            <person name="Inagaki F."/>
            <person name="Takami H."/>
        </authorList>
    </citation>
    <scope>NUCLEOTIDE SEQUENCE</scope>
    <source>
        <strain evidence="1">Expedition CK06-06</strain>
    </source>
</reference>
<comment type="caution">
    <text evidence="1">The sequence shown here is derived from an EMBL/GenBank/DDBJ whole genome shotgun (WGS) entry which is preliminary data.</text>
</comment>
<accession>X0X118</accession>
<evidence type="ECO:0000313" key="1">
    <source>
        <dbReference type="EMBL" id="GAG29122.1"/>
    </source>
</evidence>
<organism evidence="1">
    <name type="scientific">marine sediment metagenome</name>
    <dbReference type="NCBI Taxonomy" id="412755"/>
    <lineage>
        <taxon>unclassified sequences</taxon>
        <taxon>metagenomes</taxon>
        <taxon>ecological metagenomes</taxon>
    </lineage>
</organism>